<accession>A0A8H7W1D2</accession>
<gene>
    <name evidence="1" type="ORF">IFR04_015327</name>
</gene>
<proteinExistence type="predicted"/>
<protein>
    <submittedName>
        <fullName evidence="1">Uncharacterized protein</fullName>
    </submittedName>
</protein>
<dbReference type="EMBL" id="JAFJYH010000464">
    <property type="protein sequence ID" value="KAG4411537.1"/>
    <property type="molecule type" value="Genomic_DNA"/>
</dbReference>
<dbReference type="AlphaFoldDB" id="A0A8H7W1D2"/>
<keyword evidence="2" id="KW-1185">Reference proteome</keyword>
<reference evidence="1" key="1">
    <citation type="submission" date="2021-02" db="EMBL/GenBank/DDBJ databases">
        <title>Genome sequence Cadophora malorum strain M34.</title>
        <authorList>
            <person name="Stefanovic E."/>
            <person name="Vu D."/>
            <person name="Scully C."/>
            <person name="Dijksterhuis J."/>
            <person name="Roader J."/>
            <person name="Houbraken J."/>
        </authorList>
    </citation>
    <scope>NUCLEOTIDE SEQUENCE</scope>
    <source>
        <strain evidence="1">M34</strain>
    </source>
</reference>
<evidence type="ECO:0000313" key="1">
    <source>
        <dbReference type="EMBL" id="KAG4411537.1"/>
    </source>
</evidence>
<dbReference type="OrthoDB" id="3538268at2759"/>
<organism evidence="1 2">
    <name type="scientific">Cadophora malorum</name>
    <dbReference type="NCBI Taxonomy" id="108018"/>
    <lineage>
        <taxon>Eukaryota</taxon>
        <taxon>Fungi</taxon>
        <taxon>Dikarya</taxon>
        <taxon>Ascomycota</taxon>
        <taxon>Pezizomycotina</taxon>
        <taxon>Leotiomycetes</taxon>
        <taxon>Helotiales</taxon>
        <taxon>Ploettnerulaceae</taxon>
        <taxon>Cadophora</taxon>
    </lineage>
</organism>
<dbReference type="Proteomes" id="UP000664132">
    <property type="component" value="Unassembled WGS sequence"/>
</dbReference>
<sequence>MATPKQARNLVFSSLMATIFVFVLAVLGSRHHYDSSVLQASGLAIPAVSVPEYFPPVSELSSKVPVIFGRKTNLFERQASEVDEEKKRGFKDFTEDEKKAAYAASIEVGAVLLCSLPTSIEDANAALGKKTGGKKTNFQSTWTSYSSVTEWGWSPTPDYSPIFEDAFVTVYYEALGIHKQNDFSLALEQDVEVYHVGPSGSKLYKASEGYYNSVYNTAGGSIIADDSASSAYIIGELAKADRFDAVILSMWADLTFLVWQDTAGQNVRNLKHVFRATLSNVKTKYYAQKAIGDWYNRAVFTETGTEQDAVKDGGKGLKALINSPNGKGIYWLLQTHKAQLGIKTIEKVEVWATDPGQNDARIEINLHFQLRDV</sequence>
<evidence type="ECO:0000313" key="2">
    <source>
        <dbReference type="Proteomes" id="UP000664132"/>
    </source>
</evidence>
<name>A0A8H7W1D2_9HELO</name>
<comment type="caution">
    <text evidence="1">The sequence shown here is derived from an EMBL/GenBank/DDBJ whole genome shotgun (WGS) entry which is preliminary data.</text>
</comment>